<evidence type="ECO:0000313" key="2">
    <source>
        <dbReference type="EnsemblProtists" id="HpaP814573"/>
    </source>
</evidence>
<evidence type="ECO:0000313" key="3">
    <source>
        <dbReference type="Proteomes" id="UP000011713"/>
    </source>
</evidence>
<keyword evidence="3" id="KW-1185">Reference proteome</keyword>
<dbReference type="SUPFAM" id="SSF103088">
    <property type="entry name" value="OmpA-like"/>
    <property type="match status" value="1"/>
</dbReference>
<reference evidence="2" key="2">
    <citation type="submission" date="2015-06" db="UniProtKB">
        <authorList>
            <consortium name="EnsemblProtists"/>
        </authorList>
    </citation>
    <scope>IDENTIFICATION</scope>
    <source>
        <strain evidence="2">Emoy2</strain>
    </source>
</reference>
<dbReference type="HOGENOM" id="CLU_016890_2_2_1"/>
<dbReference type="InParanoid" id="M4C643"/>
<reference evidence="3" key="1">
    <citation type="journal article" date="2010" name="Science">
        <title>Signatures of adaptation to obligate biotrophy in the Hyaloperonospora arabidopsidis genome.</title>
        <authorList>
            <person name="Baxter L."/>
            <person name="Tripathy S."/>
            <person name="Ishaque N."/>
            <person name="Boot N."/>
            <person name="Cabral A."/>
            <person name="Kemen E."/>
            <person name="Thines M."/>
            <person name="Ah-Fong A."/>
            <person name="Anderson R."/>
            <person name="Badejoko W."/>
            <person name="Bittner-Eddy P."/>
            <person name="Boore J.L."/>
            <person name="Chibucos M.C."/>
            <person name="Coates M."/>
            <person name="Dehal P."/>
            <person name="Delehaunty K."/>
            <person name="Dong S."/>
            <person name="Downton P."/>
            <person name="Dumas B."/>
            <person name="Fabro G."/>
            <person name="Fronick C."/>
            <person name="Fuerstenberg S.I."/>
            <person name="Fulton L."/>
            <person name="Gaulin E."/>
            <person name="Govers F."/>
            <person name="Hughes L."/>
            <person name="Humphray S."/>
            <person name="Jiang R.H."/>
            <person name="Judelson H."/>
            <person name="Kamoun S."/>
            <person name="Kyung K."/>
            <person name="Meijer H."/>
            <person name="Minx P."/>
            <person name="Morris P."/>
            <person name="Nelson J."/>
            <person name="Phuntumart V."/>
            <person name="Qutob D."/>
            <person name="Rehmany A."/>
            <person name="Rougon-Cardoso A."/>
            <person name="Ryden P."/>
            <person name="Torto-Alalibo T."/>
            <person name="Studholme D."/>
            <person name="Wang Y."/>
            <person name="Win J."/>
            <person name="Wood J."/>
            <person name="Clifton S.W."/>
            <person name="Rogers J."/>
            <person name="Van den Ackerveken G."/>
            <person name="Jones J.D."/>
            <person name="McDowell J.M."/>
            <person name="Beynon J."/>
            <person name="Tyler B.M."/>
        </authorList>
    </citation>
    <scope>NUCLEOTIDE SEQUENCE [LARGE SCALE GENOMIC DNA]</scope>
    <source>
        <strain evidence="3">Emoy2</strain>
    </source>
</reference>
<dbReference type="InterPro" id="IPR036737">
    <property type="entry name" value="OmpA-like_sf"/>
</dbReference>
<name>M4C643_HYAAE</name>
<accession>M4C643</accession>
<dbReference type="EMBL" id="JH598666">
    <property type="status" value="NOT_ANNOTATED_CDS"/>
    <property type="molecule type" value="Genomic_DNA"/>
</dbReference>
<proteinExistence type="predicted"/>
<dbReference type="Gene3D" id="3.30.1330.60">
    <property type="entry name" value="OmpA-like domain"/>
    <property type="match status" value="1"/>
</dbReference>
<protein>
    <submittedName>
        <fullName evidence="2">Uncharacterized protein</fullName>
    </submittedName>
</protein>
<organism evidence="2 3">
    <name type="scientific">Hyaloperonospora arabidopsidis (strain Emoy2)</name>
    <name type="common">Downy mildew agent</name>
    <name type="synonym">Peronospora arabidopsidis</name>
    <dbReference type="NCBI Taxonomy" id="559515"/>
    <lineage>
        <taxon>Eukaryota</taxon>
        <taxon>Sar</taxon>
        <taxon>Stramenopiles</taxon>
        <taxon>Oomycota</taxon>
        <taxon>Peronosporomycetes</taxon>
        <taxon>Peronosporales</taxon>
        <taxon>Peronosporaceae</taxon>
        <taxon>Hyaloperonospora</taxon>
    </lineage>
</organism>
<sequence>MSVALLAVTKRVSEEELLKAQREKEIAELLNRVQSAAQDFEGVTLEGQSVNFGRRALFDFGSNQLNTEKAVVLRAFVPKVLNIANDPLGKKWFKRIVVEGFTDQRGTYLFNLNLSLQRSQRVLCVLLAPSIDGERPLTEEEKEQIRDLFLVGGYSFNSAKEKPEDSRRIELRLEFMGLDEKPAAHEGVPRGNFGSCAL</sequence>
<dbReference type="EnsemblProtists" id="HpaT814573">
    <property type="protein sequence ID" value="HpaP814573"/>
    <property type="gene ID" value="HpaG814573"/>
</dbReference>
<keyword evidence="1" id="KW-0175">Coiled coil</keyword>
<evidence type="ECO:0000256" key="1">
    <source>
        <dbReference type="SAM" id="Coils"/>
    </source>
</evidence>
<dbReference type="Proteomes" id="UP000011713">
    <property type="component" value="Unassembled WGS sequence"/>
</dbReference>
<dbReference type="AlphaFoldDB" id="M4C643"/>
<dbReference type="VEuPathDB" id="FungiDB:HpaG814573"/>
<feature type="coiled-coil region" evidence="1">
    <location>
        <begin position="10"/>
        <end position="39"/>
    </location>
</feature>